<keyword evidence="5 10" id="KW-0812">Transmembrane</keyword>
<feature type="transmembrane region" description="Helical" evidence="10">
    <location>
        <begin position="120"/>
        <end position="140"/>
    </location>
</feature>
<sequence length="315" mass="33920">MQIQDRFMSPQWKARFKGYVQVTKPGIIFGNLISVAGGFLLAAKGDVNLVLMLASLVGLSLVVASGCAVNNCIDRDIDAKMQRTCKRVTVTGEIAVGNVLAFGLALGVLGFSILALFTNALALLFAVIGYIVYVGVYSLYMKRNSVYGTLVGSFSGAVPPVVGYCSVTGQMDMGAAILLLMFSLWQMPHSYAIAIFRFNDYAAANIPVLPVAEGMTKAKLHIVLYIAVFALVSALLPLAGYTGIAFMAVTCATSLWWLAMALKGYRHGVDIQRWARQVFGFSIITIMALSITMALDSQVIKEQAIGQTNLFTLVK</sequence>
<feature type="transmembrane region" description="Helical" evidence="10">
    <location>
        <begin position="94"/>
        <end position="114"/>
    </location>
</feature>
<dbReference type="CDD" id="cd13957">
    <property type="entry name" value="PT_UbiA_Cox10"/>
    <property type="match status" value="1"/>
</dbReference>
<evidence type="ECO:0000256" key="3">
    <source>
        <dbReference type="ARBA" id="ARBA00022519"/>
    </source>
</evidence>
<dbReference type="RefSeq" id="WP_025008324.1">
    <property type="nucleotide sequence ID" value="NZ_BMPK01000011.1"/>
</dbReference>
<accession>A0ABX8XC73</accession>
<evidence type="ECO:0000313" key="11">
    <source>
        <dbReference type="EMBL" id="QYX72943.1"/>
    </source>
</evidence>
<dbReference type="PANTHER" id="PTHR43448:SF2">
    <property type="entry name" value="PROTOHEME IX FARNESYLTRANSFERASE, MITOCHONDRIAL"/>
    <property type="match status" value="1"/>
</dbReference>
<evidence type="ECO:0000256" key="7">
    <source>
        <dbReference type="ARBA" id="ARBA00023133"/>
    </source>
</evidence>
<comment type="pathway">
    <text evidence="10">Porphyrin-containing compound metabolism; heme O biosynthesis; heme O from protoheme: step 1/1.</text>
</comment>
<dbReference type="InterPro" id="IPR030470">
    <property type="entry name" value="UbiA_prenylTrfase_CS"/>
</dbReference>
<evidence type="ECO:0000256" key="5">
    <source>
        <dbReference type="ARBA" id="ARBA00022692"/>
    </source>
</evidence>
<evidence type="ECO:0000256" key="2">
    <source>
        <dbReference type="ARBA" id="ARBA00022475"/>
    </source>
</evidence>
<keyword evidence="12" id="KW-1185">Reference proteome</keyword>
<reference evidence="11 12" key="1">
    <citation type="submission" date="2021-08" db="EMBL/GenBank/DDBJ databases">
        <title>Shewanella putrefaciens YZ-J, complete genome.</title>
        <authorList>
            <person name="Yi Z."/>
        </authorList>
    </citation>
    <scope>NUCLEOTIDE SEQUENCE [LARGE SCALE GENOMIC DNA]</scope>
    <source>
        <strain evidence="11 12">YZ-J</strain>
    </source>
</reference>
<keyword evidence="7 10" id="KW-0350">Heme biosynthesis</keyword>
<dbReference type="InterPro" id="IPR000537">
    <property type="entry name" value="UbiA_prenyltransferase"/>
</dbReference>
<evidence type="ECO:0000256" key="8">
    <source>
        <dbReference type="ARBA" id="ARBA00023136"/>
    </source>
</evidence>
<comment type="subcellular location">
    <subcellularLocation>
        <location evidence="10">Cell membrane</location>
        <topology evidence="10">Multi-pass membrane protein</topology>
    </subcellularLocation>
    <subcellularLocation>
        <location evidence="1">Membrane</location>
        <topology evidence="1">Multi-pass membrane protein</topology>
    </subcellularLocation>
</comment>
<feature type="transmembrane region" description="Helical" evidence="10">
    <location>
        <begin position="21"/>
        <end position="43"/>
    </location>
</feature>
<dbReference type="GeneID" id="67441688"/>
<dbReference type="Gene3D" id="1.10.357.140">
    <property type="entry name" value="UbiA prenyltransferase"/>
    <property type="match status" value="1"/>
</dbReference>
<keyword evidence="6 10" id="KW-1133">Transmembrane helix</keyword>
<evidence type="ECO:0000256" key="1">
    <source>
        <dbReference type="ARBA" id="ARBA00004141"/>
    </source>
</evidence>
<gene>
    <name evidence="10 11" type="primary">cyoE</name>
    <name evidence="11" type="ORF">K3G22_00480</name>
</gene>
<feature type="transmembrane region" description="Helical" evidence="10">
    <location>
        <begin position="161"/>
        <end position="185"/>
    </location>
</feature>
<dbReference type="InterPro" id="IPR044878">
    <property type="entry name" value="UbiA_sf"/>
</dbReference>
<dbReference type="NCBIfam" id="NF003348">
    <property type="entry name" value="PRK04375.1-1"/>
    <property type="match status" value="1"/>
</dbReference>
<comment type="miscellaneous">
    <text evidence="10">Carbon 2 of the heme B porphyrin ring is defined according to the Fischer nomenclature.</text>
</comment>
<comment type="catalytic activity">
    <reaction evidence="9 10">
        <text>heme b + (2E,6E)-farnesyl diphosphate + H2O = Fe(II)-heme o + diphosphate</text>
        <dbReference type="Rhea" id="RHEA:28070"/>
        <dbReference type="ChEBI" id="CHEBI:15377"/>
        <dbReference type="ChEBI" id="CHEBI:33019"/>
        <dbReference type="ChEBI" id="CHEBI:60344"/>
        <dbReference type="ChEBI" id="CHEBI:60530"/>
        <dbReference type="ChEBI" id="CHEBI:175763"/>
        <dbReference type="EC" id="2.5.1.141"/>
    </reaction>
</comment>
<evidence type="ECO:0000313" key="12">
    <source>
        <dbReference type="Proteomes" id="UP000827084"/>
    </source>
</evidence>
<feature type="transmembrane region" description="Helical" evidence="10">
    <location>
        <begin position="49"/>
        <end position="73"/>
    </location>
</feature>
<proteinExistence type="inferred from homology"/>
<dbReference type="NCBIfam" id="TIGR01473">
    <property type="entry name" value="cyoE_ctaB"/>
    <property type="match status" value="1"/>
</dbReference>
<dbReference type="PANTHER" id="PTHR43448">
    <property type="entry name" value="PROTOHEME IX FARNESYLTRANSFERASE, MITOCHONDRIAL"/>
    <property type="match status" value="1"/>
</dbReference>
<evidence type="ECO:0000256" key="9">
    <source>
        <dbReference type="ARBA" id="ARBA00047690"/>
    </source>
</evidence>
<evidence type="ECO:0000256" key="10">
    <source>
        <dbReference type="HAMAP-Rule" id="MF_00154"/>
    </source>
</evidence>
<keyword evidence="2 10" id="KW-1003">Cell membrane</keyword>
<dbReference type="GO" id="GO:0008495">
    <property type="term" value="F:protoheme IX farnesyltransferase activity"/>
    <property type="evidence" value="ECO:0007669"/>
    <property type="project" value="UniProtKB-EC"/>
</dbReference>
<dbReference type="PROSITE" id="PS00943">
    <property type="entry name" value="UBIA"/>
    <property type="match status" value="1"/>
</dbReference>
<dbReference type="HAMAP" id="MF_00154">
    <property type="entry name" value="CyoE_CtaB"/>
    <property type="match status" value="1"/>
</dbReference>
<feature type="transmembrane region" description="Helical" evidence="10">
    <location>
        <begin position="222"/>
        <end position="238"/>
    </location>
</feature>
<keyword evidence="3" id="KW-0997">Cell inner membrane</keyword>
<protein>
    <recommendedName>
        <fullName evidence="10">Protoheme IX farnesyltransferase</fullName>
        <ecNumber evidence="10">2.5.1.141</ecNumber>
    </recommendedName>
    <alternativeName>
        <fullName evidence="10">Heme B farnesyltransferase</fullName>
    </alternativeName>
    <alternativeName>
        <fullName evidence="10">Heme O synthase</fullName>
    </alternativeName>
</protein>
<comment type="function">
    <text evidence="10">Converts heme B (protoheme IX) to heme O by substitution of the vinyl group on carbon 2 of heme B porphyrin ring with a hydroxyethyl farnesyl side group.</text>
</comment>
<feature type="transmembrane region" description="Helical" evidence="10">
    <location>
        <begin position="244"/>
        <end position="262"/>
    </location>
</feature>
<evidence type="ECO:0000256" key="6">
    <source>
        <dbReference type="ARBA" id="ARBA00022989"/>
    </source>
</evidence>
<dbReference type="EC" id="2.5.1.141" evidence="10"/>
<dbReference type="Pfam" id="PF01040">
    <property type="entry name" value="UbiA"/>
    <property type="match status" value="1"/>
</dbReference>
<keyword evidence="4 10" id="KW-0808">Transferase</keyword>
<dbReference type="InterPro" id="IPR006369">
    <property type="entry name" value="Protohaem_IX_farnesylTrfase"/>
</dbReference>
<dbReference type="Proteomes" id="UP000827084">
    <property type="component" value="Chromosome"/>
</dbReference>
<organism evidence="11 12">
    <name type="scientific">Shewanella putrefaciens</name>
    <name type="common">Pseudomonas putrefaciens</name>
    <dbReference type="NCBI Taxonomy" id="24"/>
    <lineage>
        <taxon>Bacteria</taxon>
        <taxon>Pseudomonadati</taxon>
        <taxon>Pseudomonadota</taxon>
        <taxon>Gammaproteobacteria</taxon>
        <taxon>Alteromonadales</taxon>
        <taxon>Shewanellaceae</taxon>
        <taxon>Shewanella</taxon>
    </lineage>
</organism>
<dbReference type="EMBL" id="CP080635">
    <property type="protein sequence ID" value="QYX72943.1"/>
    <property type="molecule type" value="Genomic_DNA"/>
</dbReference>
<comment type="similarity">
    <text evidence="10">Belongs to the UbiA prenyltransferase family. Protoheme IX farnesyltransferase subfamily.</text>
</comment>
<feature type="transmembrane region" description="Helical" evidence="10">
    <location>
        <begin position="274"/>
        <end position="295"/>
    </location>
</feature>
<evidence type="ECO:0000256" key="4">
    <source>
        <dbReference type="ARBA" id="ARBA00022679"/>
    </source>
</evidence>
<name>A0ABX8XC73_SHEPU</name>
<keyword evidence="8 10" id="KW-0472">Membrane</keyword>